<reference evidence="2 3" key="1">
    <citation type="submission" date="2015-07" db="EMBL/GenBank/DDBJ databases">
        <title>Comparative genomics of the Sigatoka disease complex on banana suggests a link between parallel evolutionary changes in Pseudocercospora fijiensis and Pseudocercospora eumusae and increased virulence on the banana host.</title>
        <authorList>
            <person name="Chang T.-C."/>
            <person name="Salvucci A."/>
            <person name="Crous P.W."/>
            <person name="Stergiopoulos I."/>
        </authorList>
    </citation>
    <scope>NUCLEOTIDE SEQUENCE [LARGE SCALE GENOMIC DNA]</scope>
    <source>
        <strain evidence="2 3">CBS 114824</strain>
    </source>
</reference>
<protein>
    <submittedName>
        <fullName evidence="2">Uncharacterized protein</fullName>
    </submittedName>
</protein>
<gene>
    <name evidence="2" type="ORF">AC578_9563</name>
</gene>
<name>A0A139HG53_9PEZI</name>
<feature type="compositionally biased region" description="Basic and acidic residues" evidence="1">
    <location>
        <begin position="167"/>
        <end position="193"/>
    </location>
</feature>
<dbReference type="OrthoDB" id="10452328at2759"/>
<dbReference type="Proteomes" id="UP000070133">
    <property type="component" value="Unassembled WGS sequence"/>
</dbReference>
<evidence type="ECO:0000313" key="2">
    <source>
        <dbReference type="EMBL" id="KXT01451.1"/>
    </source>
</evidence>
<dbReference type="EMBL" id="LFZN01000055">
    <property type="protein sequence ID" value="KXT01451.1"/>
    <property type="molecule type" value="Genomic_DNA"/>
</dbReference>
<organism evidence="2 3">
    <name type="scientific">Pseudocercospora eumusae</name>
    <dbReference type="NCBI Taxonomy" id="321146"/>
    <lineage>
        <taxon>Eukaryota</taxon>
        <taxon>Fungi</taxon>
        <taxon>Dikarya</taxon>
        <taxon>Ascomycota</taxon>
        <taxon>Pezizomycotina</taxon>
        <taxon>Dothideomycetes</taxon>
        <taxon>Dothideomycetidae</taxon>
        <taxon>Mycosphaerellales</taxon>
        <taxon>Mycosphaerellaceae</taxon>
        <taxon>Pseudocercospora</taxon>
    </lineage>
</organism>
<accession>A0A139HG53</accession>
<evidence type="ECO:0000256" key="1">
    <source>
        <dbReference type="SAM" id="MobiDB-lite"/>
    </source>
</evidence>
<sequence length="211" mass="23489">MDRDVENAYAVETPFRCQVQKLVSCIFELLLNSWFSEAGRGEEVHQNFEAHTTERAEGFNFSGVVERWTIDELRKALRKAHVDGQEDEMLSRLGESTPFVFGLIAASNIDELLPLYRSLQEHLRSGFDEIMYDAASAGEGQSSSASSMMDLSDEDDTSMLDEDEDQTAPHRDSGCESDHDMDCDSCEIGERPEIPAGQQCNGVAFGPGMMD</sequence>
<keyword evidence="3" id="KW-1185">Reference proteome</keyword>
<proteinExistence type="predicted"/>
<evidence type="ECO:0000313" key="3">
    <source>
        <dbReference type="Proteomes" id="UP000070133"/>
    </source>
</evidence>
<dbReference type="AlphaFoldDB" id="A0A139HG53"/>
<feature type="region of interest" description="Disordered" evidence="1">
    <location>
        <begin position="138"/>
        <end position="211"/>
    </location>
</feature>
<feature type="compositionally biased region" description="Low complexity" evidence="1">
    <location>
        <begin position="138"/>
        <end position="150"/>
    </location>
</feature>
<comment type="caution">
    <text evidence="2">The sequence shown here is derived from an EMBL/GenBank/DDBJ whole genome shotgun (WGS) entry which is preliminary data.</text>
</comment>
<feature type="compositionally biased region" description="Acidic residues" evidence="1">
    <location>
        <begin position="151"/>
        <end position="166"/>
    </location>
</feature>